<protein>
    <submittedName>
        <fullName evidence="1">SAM-dependent methyltransferase</fullName>
    </submittedName>
</protein>
<evidence type="ECO:0000313" key="2">
    <source>
        <dbReference type="Proteomes" id="UP001230426"/>
    </source>
</evidence>
<accession>A0ABT9R373</accession>
<keyword evidence="1" id="KW-0808">Transferase</keyword>
<evidence type="ECO:0000313" key="1">
    <source>
        <dbReference type="EMBL" id="MDP9863672.1"/>
    </source>
</evidence>
<dbReference type="RefSeq" id="WP_306860760.1">
    <property type="nucleotide sequence ID" value="NZ_JAUSRB010000002.1"/>
</dbReference>
<comment type="caution">
    <text evidence="1">The sequence shown here is derived from an EMBL/GenBank/DDBJ whole genome shotgun (WGS) entry which is preliminary data.</text>
</comment>
<reference evidence="1 2" key="1">
    <citation type="submission" date="2023-07" db="EMBL/GenBank/DDBJ databases">
        <title>Sequencing the genomes of 1000 actinobacteria strains.</title>
        <authorList>
            <person name="Klenk H.-P."/>
        </authorList>
    </citation>
    <scope>NUCLEOTIDE SEQUENCE [LARGE SCALE GENOMIC DNA]</scope>
    <source>
        <strain evidence="1 2">DSM 44109</strain>
    </source>
</reference>
<keyword evidence="2" id="KW-1185">Reference proteome</keyword>
<gene>
    <name evidence="1" type="ORF">J2S55_002938</name>
</gene>
<dbReference type="GO" id="GO:0008168">
    <property type="term" value="F:methyltransferase activity"/>
    <property type="evidence" value="ECO:0007669"/>
    <property type="project" value="UniProtKB-KW"/>
</dbReference>
<organism evidence="1 2">
    <name type="scientific">Streptosporangium brasiliense</name>
    <dbReference type="NCBI Taxonomy" id="47480"/>
    <lineage>
        <taxon>Bacteria</taxon>
        <taxon>Bacillati</taxon>
        <taxon>Actinomycetota</taxon>
        <taxon>Actinomycetes</taxon>
        <taxon>Streptosporangiales</taxon>
        <taxon>Streptosporangiaceae</taxon>
        <taxon>Streptosporangium</taxon>
    </lineage>
</organism>
<dbReference type="Gene3D" id="3.40.50.150">
    <property type="entry name" value="Vaccinia Virus protein VP39"/>
    <property type="match status" value="1"/>
</dbReference>
<dbReference type="CDD" id="cd02440">
    <property type="entry name" value="AdoMet_MTases"/>
    <property type="match status" value="1"/>
</dbReference>
<dbReference type="EMBL" id="JAUSRB010000002">
    <property type="protein sequence ID" value="MDP9863672.1"/>
    <property type="molecule type" value="Genomic_DNA"/>
</dbReference>
<dbReference type="Proteomes" id="UP001230426">
    <property type="component" value="Unassembled WGS sequence"/>
</dbReference>
<dbReference type="GO" id="GO:0032259">
    <property type="term" value="P:methylation"/>
    <property type="evidence" value="ECO:0007669"/>
    <property type="project" value="UniProtKB-KW"/>
</dbReference>
<dbReference type="InterPro" id="IPR029063">
    <property type="entry name" value="SAM-dependent_MTases_sf"/>
</dbReference>
<dbReference type="SUPFAM" id="SSF53335">
    <property type="entry name" value="S-adenosyl-L-methionine-dependent methyltransferases"/>
    <property type="match status" value="1"/>
</dbReference>
<proteinExistence type="predicted"/>
<keyword evidence="1" id="KW-0489">Methyltransferase</keyword>
<sequence>MTQQLVERYGDGVFNHATVTEDERLNALSQELDPASFRRLESLPFRSDWRCLELGAGTGTVARRLAERCPRGTVVATDLDLGLVGDRYGERANLSWLQHDLTRDDFPPGSSTSSTPATCSAICAAGNWTSPGSSAGWPPAAG</sequence>
<name>A0ABT9R373_9ACTN</name>